<dbReference type="GO" id="GO:0006304">
    <property type="term" value="P:DNA modification"/>
    <property type="evidence" value="ECO:0007669"/>
    <property type="project" value="InterPro"/>
</dbReference>
<reference evidence="3" key="1">
    <citation type="submission" date="2017-04" db="EMBL/GenBank/DDBJ databases">
        <title>Function of individual gut microbiota members based on whole genome sequencing of pure cultures obtained from chicken caecum.</title>
        <authorList>
            <person name="Medvecky M."/>
            <person name="Cejkova D."/>
            <person name="Polansky O."/>
            <person name="Karasova D."/>
            <person name="Kubasova T."/>
            <person name="Cizek A."/>
            <person name="Rychlik I."/>
        </authorList>
    </citation>
    <scope>NUCLEOTIDE SEQUENCE [LARGE SCALE GENOMIC DNA]</scope>
    <source>
        <strain evidence="3">An70</strain>
    </source>
</reference>
<dbReference type="Proteomes" id="UP000196560">
    <property type="component" value="Unassembled WGS sequence"/>
</dbReference>
<gene>
    <name evidence="2" type="ORF">B5G21_01830</name>
</gene>
<proteinExistence type="predicted"/>
<accession>A0A1Y3U5J1</accession>
<dbReference type="GO" id="GO:0003824">
    <property type="term" value="F:catalytic activity"/>
    <property type="evidence" value="ECO:0007669"/>
    <property type="project" value="InterPro"/>
</dbReference>
<keyword evidence="3" id="KW-1185">Reference proteome</keyword>
<feature type="domain" description="EcoEI R protein C-terminal" evidence="1">
    <location>
        <begin position="3"/>
        <end position="73"/>
    </location>
</feature>
<name>A0A1Y3U5J1_9ACTN</name>
<dbReference type="Pfam" id="PF08463">
    <property type="entry name" value="EcoEI_R_C"/>
    <property type="match status" value="1"/>
</dbReference>
<organism evidence="2 3">
    <name type="scientific">Enorma massiliensis</name>
    <dbReference type="NCBI Taxonomy" id="1472761"/>
    <lineage>
        <taxon>Bacteria</taxon>
        <taxon>Bacillati</taxon>
        <taxon>Actinomycetota</taxon>
        <taxon>Coriobacteriia</taxon>
        <taxon>Coriobacteriales</taxon>
        <taxon>Coriobacteriaceae</taxon>
        <taxon>Enorma</taxon>
    </lineage>
</organism>
<dbReference type="AlphaFoldDB" id="A0A1Y3U5J1"/>
<evidence type="ECO:0000259" key="1">
    <source>
        <dbReference type="Pfam" id="PF08463"/>
    </source>
</evidence>
<evidence type="ECO:0000313" key="2">
    <source>
        <dbReference type="EMBL" id="OUN44044.1"/>
    </source>
</evidence>
<dbReference type="GO" id="GO:0003677">
    <property type="term" value="F:DNA binding"/>
    <property type="evidence" value="ECO:0007669"/>
    <property type="project" value="InterPro"/>
</dbReference>
<comment type="caution">
    <text evidence="2">The sequence shown here is derived from an EMBL/GenBank/DDBJ whole genome shotgun (WGS) entry which is preliminary data.</text>
</comment>
<dbReference type="EMBL" id="NFHO01000002">
    <property type="protein sequence ID" value="OUN44044.1"/>
    <property type="molecule type" value="Genomic_DNA"/>
</dbReference>
<dbReference type="InterPro" id="IPR013670">
    <property type="entry name" value="EcoEI_R_C_dom"/>
</dbReference>
<dbReference type="STRING" id="1118060.GCA_000311845_01781"/>
<evidence type="ECO:0000313" key="3">
    <source>
        <dbReference type="Proteomes" id="UP000196560"/>
    </source>
</evidence>
<protein>
    <recommendedName>
        <fullName evidence="1">EcoEI R protein C-terminal domain-containing protein</fullName>
    </recommendedName>
</protein>
<sequence>MDRDAAMEAFAGFLNDRSLNEQQISFVKRVVNYVVDNGYMEPQALTQPPFDRPKSFVRMFSTQQQMDLLTAIRNIRENATRPAA</sequence>